<evidence type="ECO:0000313" key="12">
    <source>
        <dbReference type="EMBL" id="SUO97417.1"/>
    </source>
</evidence>
<dbReference type="Pfam" id="PF02885">
    <property type="entry name" value="Glycos_trans_3N"/>
    <property type="match status" value="1"/>
</dbReference>
<dbReference type="Gene3D" id="1.20.970.10">
    <property type="entry name" value="Transferase, Pyrimidine Nucleoside Phosphorylase, Chain C"/>
    <property type="match status" value="1"/>
</dbReference>
<protein>
    <recommendedName>
        <fullName evidence="9">Anthranilate phosphoribosyltransferase</fullName>
        <ecNumber evidence="9">2.4.2.18</ecNumber>
    </recommendedName>
</protein>
<keyword evidence="9" id="KW-0460">Magnesium</keyword>
<feature type="binding site" evidence="9">
    <location>
        <begin position="83"/>
        <end position="84"/>
    </location>
    <ligand>
        <name>5-phospho-alpha-D-ribose 1-diphosphate</name>
        <dbReference type="ChEBI" id="CHEBI:58017"/>
    </ligand>
</feature>
<comment type="function">
    <text evidence="9">Catalyzes the transfer of the phosphoribosyl group of 5-phosphorylribose-1-pyrophosphate (PRPP) to anthranilate to yield N-(5'-phosphoribosyl)-anthranilate (PRA).</text>
</comment>
<dbReference type="InterPro" id="IPR035902">
    <property type="entry name" value="Nuc_phospho_transferase"/>
</dbReference>
<dbReference type="GO" id="GO:0000162">
    <property type="term" value="P:L-tryptophan biosynthetic process"/>
    <property type="evidence" value="ECO:0007669"/>
    <property type="project" value="UniProtKB-UniRule"/>
</dbReference>
<dbReference type="GO" id="GO:0004048">
    <property type="term" value="F:anthranilate phosphoribosyltransferase activity"/>
    <property type="evidence" value="ECO:0007669"/>
    <property type="project" value="UniProtKB-UniRule"/>
</dbReference>
<dbReference type="EC" id="2.4.2.18" evidence="9"/>
<feature type="binding site" evidence="9">
    <location>
        <begin position="90"/>
        <end position="93"/>
    </location>
    <ligand>
        <name>5-phospho-alpha-D-ribose 1-diphosphate</name>
        <dbReference type="ChEBI" id="CHEBI:58017"/>
    </ligand>
</feature>
<feature type="binding site" evidence="9">
    <location>
        <position position="80"/>
    </location>
    <ligand>
        <name>5-phospho-alpha-D-ribose 1-diphosphate</name>
        <dbReference type="ChEBI" id="CHEBI:58017"/>
    </ligand>
</feature>
<dbReference type="SUPFAM" id="SSF47648">
    <property type="entry name" value="Nucleoside phosphorylase/phosphoribosyltransferase N-terminal domain"/>
    <property type="match status" value="1"/>
</dbReference>
<dbReference type="OrthoDB" id="9806430at2"/>
<dbReference type="PANTHER" id="PTHR43285">
    <property type="entry name" value="ANTHRANILATE PHOSPHORIBOSYLTRANSFERASE"/>
    <property type="match status" value="1"/>
</dbReference>
<dbReference type="PANTHER" id="PTHR43285:SF2">
    <property type="entry name" value="ANTHRANILATE PHOSPHORIBOSYLTRANSFERASE"/>
    <property type="match status" value="1"/>
</dbReference>
<dbReference type="GO" id="GO:0005829">
    <property type="term" value="C:cytosol"/>
    <property type="evidence" value="ECO:0007669"/>
    <property type="project" value="TreeGrafter"/>
</dbReference>
<dbReference type="InterPro" id="IPR036320">
    <property type="entry name" value="Glycosyl_Trfase_fam3_N_dom_sf"/>
</dbReference>
<dbReference type="InterPro" id="IPR000312">
    <property type="entry name" value="Glycosyl_Trfase_fam3"/>
</dbReference>
<keyword evidence="3 9" id="KW-0328">Glycosyltransferase</keyword>
<feature type="binding site" evidence="9">
    <location>
        <position position="226"/>
    </location>
    <ligand>
        <name>Mg(2+)</name>
        <dbReference type="ChEBI" id="CHEBI:18420"/>
        <label>2</label>
    </ligand>
</feature>
<dbReference type="SUPFAM" id="SSF52418">
    <property type="entry name" value="Nucleoside phosphorylase/phosphoribosyltransferase catalytic domain"/>
    <property type="match status" value="1"/>
</dbReference>
<evidence type="ECO:0000259" key="11">
    <source>
        <dbReference type="Pfam" id="PF02885"/>
    </source>
</evidence>
<evidence type="ECO:0000256" key="9">
    <source>
        <dbReference type="HAMAP-Rule" id="MF_00211"/>
    </source>
</evidence>
<dbReference type="FunFam" id="3.40.1030.10:FF:000002">
    <property type="entry name" value="Anthranilate phosphoribosyltransferase"/>
    <property type="match status" value="1"/>
</dbReference>
<evidence type="ECO:0000256" key="2">
    <source>
        <dbReference type="ARBA" id="ARBA00022605"/>
    </source>
</evidence>
<name>A0A380N0Y3_9GAMM</name>
<feature type="binding site" evidence="9">
    <location>
        <position position="166"/>
    </location>
    <ligand>
        <name>anthranilate</name>
        <dbReference type="ChEBI" id="CHEBI:16567"/>
        <label>2</label>
    </ligand>
</feature>
<dbReference type="NCBIfam" id="TIGR01245">
    <property type="entry name" value="trpD"/>
    <property type="match status" value="1"/>
</dbReference>
<sequence length="340" mass="36048">MKAAIGKLVARKDLSSEEMQAVISSMMQGEQPPELIAAFLTALAMKGETVEEVTAAAKVMRQLAKQVYLVSDEIMVDPVGTGGDGVGLFNCSTASAIIASAGGVKIAKHGNIAASSASGSADVLREAGVKLELSPEQVVNAVNLCGFGFMYAPAFHAAMRHVAPVRRAIGIRTIFNVLGPLSNPAGVKHQVLGVFAKDWVRPMTEVSKNLGAQSVITVCSANGLDEFAITDINFVCELCADGTIIEYEIDPVELGIKHRCHDCLKVSNAKESLSLIQAIFRSEGPKEGEDMLALNAAAIFKVAGRVKSWQEGIMLAKQIIQDGRALSQLTKIAKISQLEV</sequence>
<feature type="binding site" evidence="9">
    <location>
        <position position="120"/>
    </location>
    <ligand>
        <name>5-phospho-alpha-D-ribose 1-diphosphate</name>
        <dbReference type="ChEBI" id="CHEBI:58017"/>
    </ligand>
</feature>
<evidence type="ECO:0000256" key="7">
    <source>
        <dbReference type="ARBA" id="ARBA00052328"/>
    </source>
</evidence>
<evidence type="ECO:0000256" key="8">
    <source>
        <dbReference type="ARBA" id="ARBA00061188"/>
    </source>
</evidence>
<keyword evidence="5 9" id="KW-0822">Tryptophan biosynthesis</keyword>
<comment type="cofactor">
    <cofactor evidence="9">
        <name>Mg(2+)</name>
        <dbReference type="ChEBI" id="CHEBI:18420"/>
    </cofactor>
    <text evidence="9">Binds 2 magnesium ions per monomer.</text>
</comment>
<proteinExistence type="inferred from homology"/>
<keyword evidence="6 9" id="KW-0057">Aromatic amino acid biosynthesis</keyword>
<comment type="similarity">
    <text evidence="9">Belongs to the anthranilate phosphoribosyltransferase family.</text>
</comment>
<comment type="subunit">
    <text evidence="9">Homodimer.</text>
</comment>
<feature type="domain" description="Glycosyl transferase family 3" evidence="10">
    <location>
        <begin position="74"/>
        <end position="326"/>
    </location>
</feature>
<evidence type="ECO:0000259" key="10">
    <source>
        <dbReference type="Pfam" id="PF00591"/>
    </source>
</evidence>
<comment type="pathway">
    <text evidence="1 9">Amino-acid biosynthesis; L-tryptophan biosynthesis; L-tryptophan from chorismate: step 2/5.</text>
</comment>
<feature type="binding site" evidence="9">
    <location>
        <position position="226"/>
    </location>
    <ligand>
        <name>Mg(2+)</name>
        <dbReference type="ChEBI" id="CHEBI:18420"/>
        <label>1</label>
    </ligand>
</feature>
<feature type="binding site" evidence="9">
    <location>
        <position position="92"/>
    </location>
    <ligand>
        <name>Mg(2+)</name>
        <dbReference type="ChEBI" id="CHEBI:18420"/>
        <label>1</label>
    </ligand>
</feature>
<evidence type="ECO:0000256" key="5">
    <source>
        <dbReference type="ARBA" id="ARBA00022822"/>
    </source>
</evidence>
<dbReference type="Proteomes" id="UP000254601">
    <property type="component" value="Unassembled WGS sequence"/>
</dbReference>
<dbReference type="EMBL" id="UHIC01000001">
    <property type="protein sequence ID" value="SUO97417.1"/>
    <property type="molecule type" value="Genomic_DNA"/>
</dbReference>
<accession>A0A380N0Y3</accession>
<evidence type="ECO:0000256" key="3">
    <source>
        <dbReference type="ARBA" id="ARBA00022676"/>
    </source>
</evidence>
<dbReference type="RefSeq" id="WP_072576492.1">
    <property type="nucleotide sequence ID" value="NZ_LWHB01000077.1"/>
</dbReference>
<feature type="binding site" evidence="9">
    <location>
        <position position="80"/>
    </location>
    <ligand>
        <name>anthranilate</name>
        <dbReference type="ChEBI" id="CHEBI:16567"/>
        <label>1</label>
    </ligand>
</feature>
<dbReference type="Gene3D" id="3.40.1030.10">
    <property type="entry name" value="Nucleoside phosphorylase/phosphoribosyltransferase catalytic domain"/>
    <property type="match status" value="1"/>
</dbReference>
<dbReference type="InterPro" id="IPR005940">
    <property type="entry name" value="Anthranilate_Pribosyl_Tfrase"/>
</dbReference>
<evidence type="ECO:0000313" key="13">
    <source>
        <dbReference type="Proteomes" id="UP000254601"/>
    </source>
</evidence>
<evidence type="ECO:0000256" key="6">
    <source>
        <dbReference type="ARBA" id="ARBA00023141"/>
    </source>
</evidence>
<keyword evidence="4 9" id="KW-0808">Transferase</keyword>
<feature type="domain" description="Glycosyl transferase family 3 N-terminal" evidence="11">
    <location>
        <begin position="3"/>
        <end position="64"/>
    </location>
</feature>
<keyword evidence="2 9" id="KW-0028">Amino-acid biosynthesis</keyword>
<feature type="binding site" evidence="9">
    <location>
        <position position="111"/>
    </location>
    <ligand>
        <name>anthranilate</name>
        <dbReference type="ChEBI" id="CHEBI:16567"/>
        <label>1</label>
    </ligand>
</feature>
<dbReference type="Pfam" id="PF00591">
    <property type="entry name" value="Glycos_transf_3"/>
    <property type="match status" value="1"/>
</dbReference>
<keyword evidence="13" id="KW-1185">Reference proteome</keyword>
<organism evidence="12 13">
    <name type="scientific">Suttonella ornithocola</name>
    <dbReference type="NCBI Taxonomy" id="279832"/>
    <lineage>
        <taxon>Bacteria</taxon>
        <taxon>Pseudomonadati</taxon>
        <taxon>Pseudomonadota</taxon>
        <taxon>Gammaproteobacteria</taxon>
        <taxon>Cardiobacteriales</taxon>
        <taxon>Cardiobacteriaceae</taxon>
        <taxon>Suttonella</taxon>
    </lineage>
</organism>
<evidence type="ECO:0000256" key="4">
    <source>
        <dbReference type="ARBA" id="ARBA00022679"/>
    </source>
</evidence>
<dbReference type="AlphaFoldDB" id="A0A380N0Y3"/>
<gene>
    <name evidence="9" type="primary">trpD</name>
    <name evidence="12" type="ORF">NCTC13337_02422</name>
</gene>
<dbReference type="UniPathway" id="UPA00035">
    <property type="reaction ID" value="UER00041"/>
</dbReference>
<comment type="catalytic activity">
    <reaction evidence="7 9">
        <text>N-(5-phospho-beta-D-ribosyl)anthranilate + diphosphate = 5-phospho-alpha-D-ribose 1-diphosphate + anthranilate</text>
        <dbReference type="Rhea" id="RHEA:11768"/>
        <dbReference type="ChEBI" id="CHEBI:16567"/>
        <dbReference type="ChEBI" id="CHEBI:18277"/>
        <dbReference type="ChEBI" id="CHEBI:33019"/>
        <dbReference type="ChEBI" id="CHEBI:58017"/>
        <dbReference type="EC" id="2.4.2.18"/>
    </reaction>
</comment>
<feature type="binding site" evidence="9">
    <location>
        <begin position="108"/>
        <end position="116"/>
    </location>
    <ligand>
        <name>5-phospho-alpha-D-ribose 1-diphosphate</name>
        <dbReference type="ChEBI" id="CHEBI:58017"/>
    </ligand>
</feature>
<comment type="similarity">
    <text evidence="8">In the C-terminal section; belongs to the anthranilate phosphoribosyltransferase family.</text>
</comment>
<comment type="caution">
    <text evidence="9">Lacks conserved residue(s) required for the propagation of feature annotation.</text>
</comment>
<dbReference type="GO" id="GO:0000287">
    <property type="term" value="F:magnesium ion binding"/>
    <property type="evidence" value="ECO:0007669"/>
    <property type="project" value="UniProtKB-UniRule"/>
</dbReference>
<reference evidence="12 13" key="1">
    <citation type="submission" date="2018-06" db="EMBL/GenBank/DDBJ databases">
        <authorList>
            <consortium name="Pathogen Informatics"/>
            <person name="Doyle S."/>
        </authorList>
    </citation>
    <scope>NUCLEOTIDE SEQUENCE [LARGE SCALE GENOMIC DNA]</scope>
    <source>
        <strain evidence="12 13">NCTC13337</strain>
    </source>
</reference>
<dbReference type="HAMAP" id="MF_00211">
    <property type="entry name" value="TrpD"/>
    <property type="match status" value="1"/>
</dbReference>
<dbReference type="InterPro" id="IPR017459">
    <property type="entry name" value="Glycosyl_Trfase_fam3_N_dom"/>
</dbReference>
<feature type="binding site" evidence="9">
    <location>
        <position position="225"/>
    </location>
    <ligand>
        <name>Mg(2+)</name>
        <dbReference type="ChEBI" id="CHEBI:18420"/>
        <label>2</label>
    </ligand>
</feature>
<evidence type="ECO:0000256" key="1">
    <source>
        <dbReference type="ARBA" id="ARBA00004907"/>
    </source>
</evidence>
<keyword evidence="9" id="KW-0479">Metal-binding</keyword>